<accession>A0A438KFN0</accession>
<dbReference type="AlphaFoldDB" id="A0A438KFN0"/>
<dbReference type="PANTHER" id="PTHR23516:SF2">
    <property type="entry name" value="MOLYBDATE-ANION TRANSPORTER"/>
    <property type="match status" value="1"/>
</dbReference>
<dbReference type="PANTHER" id="PTHR23516">
    <property type="entry name" value="SAM (S-ADENOSYL METHIONINE) TRANSPORTER"/>
    <property type="match status" value="1"/>
</dbReference>
<sequence length="118" mass="13260">MVWSRKDEAEQLDTQLVSLDRSLFGQVLANGLLGSDVKKSVVVPSIASGTLAMITITYITKCWAETPRMAIFKDCRMSFYTCISCDRRIWLLARAQPCIHFSIAVFWILWAPTLVADG</sequence>
<dbReference type="GO" id="GO:0016020">
    <property type="term" value="C:membrane"/>
    <property type="evidence" value="ECO:0007669"/>
    <property type="project" value="InterPro"/>
</dbReference>
<proteinExistence type="predicted"/>
<dbReference type="GO" id="GO:0015098">
    <property type="term" value="F:molybdate ion transmembrane transporter activity"/>
    <property type="evidence" value="ECO:0007669"/>
    <property type="project" value="InterPro"/>
</dbReference>
<evidence type="ECO:0000256" key="1">
    <source>
        <dbReference type="SAM" id="Phobius"/>
    </source>
</evidence>
<evidence type="ECO:0000313" key="2">
    <source>
        <dbReference type="EMBL" id="RVX20009.1"/>
    </source>
</evidence>
<keyword evidence="1" id="KW-0472">Membrane</keyword>
<name>A0A438KFN0_VITVI</name>
<comment type="caution">
    <text evidence="2">The sequence shown here is derived from an EMBL/GenBank/DDBJ whole genome shotgun (WGS) entry which is preliminary data.</text>
</comment>
<keyword evidence="1" id="KW-0812">Transmembrane</keyword>
<organism evidence="2 3">
    <name type="scientific">Vitis vinifera</name>
    <name type="common">Grape</name>
    <dbReference type="NCBI Taxonomy" id="29760"/>
    <lineage>
        <taxon>Eukaryota</taxon>
        <taxon>Viridiplantae</taxon>
        <taxon>Streptophyta</taxon>
        <taxon>Embryophyta</taxon>
        <taxon>Tracheophyta</taxon>
        <taxon>Spermatophyta</taxon>
        <taxon>Magnoliopsida</taxon>
        <taxon>eudicotyledons</taxon>
        <taxon>Gunneridae</taxon>
        <taxon>Pentapetalae</taxon>
        <taxon>rosids</taxon>
        <taxon>Vitales</taxon>
        <taxon>Vitaceae</taxon>
        <taxon>Viteae</taxon>
        <taxon>Vitis</taxon>
    </lineage>
</organism>
<protein>
    <submittedName>
        <fullName evidence="2">Uncharacterized protein</fullName>
    </submittedName>
</protein>
<dbReference type="InterPro" id="IPR008509">
    <property type="entry name" value="MOT2/MFSD5"/>
</dbReference>
<keyword evidence="1" id="KW-1133">Transmembrane helix</keyword>
<feature type="transmembrane region" description="Helical" evidence="1">
    <location>
        <begin position="41"/>
        <end position="59"/>
    </location>
</feature>
<feature type="transmembrane region" description="Helical" evidence="1">
    <location>
        <begin position="97"/>
        <end position="116"/>
    </location>
</feature>
<gene>
    <name evidence="2" type="ORF">CK203_004727</name>
</gene>
<evidence type="ECO:0000313" key="3">
    <source>
        <dbReference type="Proteomes" id="UP000288805"/>
    </source>
</evidence>
<dbReference type="EMBL" id="QGNW01000007">
    <property type="protein sequence ID" value="RVX20009.1"/>
    <property type="molecule type" value="Genomic_DNA"/>
</dbReference>
<reference evidence="2 3" key="1">
    <citation type="journal article" date="2018" name="PLoS Genet.">
        <title>Population sequencing reveals clonal diversity and ancestral inbreeding in the grapevine cultivar Chardonnay.</title>
        <authorList>
            <person name="Roach M.J."/>
            <person name="Johnson D.L."/>
            <person name="Bohlmann J."/>
            <person name="van Vuuren H.J."/>
            <person name="Jones S.J."/>
            <person name="Pretorius I.S."/>
            <person name="Schmidt S.A."/>
            <person name="Borneman A.R."/>
        </authorList>
    </citation>
    <scope>NUCLEOTIDE SEQUENCE [LARGE SCALE GENOMIC DNA]</scope>
    <source>
        <strain evidence="3">cv. Chardonnay</strain>
        <tissue evidence="2">Leaf</tissue>
    </source>
</reference>
<dbReference type="Proteomes" id="UP000288805">
    <property type="component" value="Unassembled WGS sequence"/>
</dbReference>